<keyword evidence="6 9" id="KW-0812">Transmembrane</keyword>
<evidence type="ECO:0000256" key="5">
    <source>
        <dbReference type="ARBA" id="ARBA00022677"/>
    </source>
</evidence>
<accession>A0A7J7BWC4</accession>
<comment type="caution">
    <text evidence="10">The sequence shown here is derived from an EMBL/GenBank/DDBJ whole genome shotgun (WGS) entry which is preliminary data.</text>
</comment>
<gene>
    <name evidence="10" type="ORF">HS088_TW23G00920</name>
</gene>
<dbReference type="EMBL" id="JAAARO010000023">
    <property type="protein sequence ID" value="KAF5726179.1"/>
    <property type="molecule type" value="Genomic_DNA"/>
</dbReference>
<dbReference type="PANTHER" id="PTHR33203:SF24">
    <property type="entry name" value="OLEOSIN"/>
    <property type="match status" value="1"/>
</dbReference>
<keyword evidence="5" id="KW-0551">Lipid droplet</keyword>
<evidence type="ECO:0000256" key="9">
    <source>
        <dbReference type="SAM" id="Phobius"/>
    </source>
</evidence>
<proteinExistence type="inferred from homology"/>
<dbReference type="Proteomes" id="UP000593562">
    <property type="component" value="Unassembled WGS sequence"/>
</dbReference>
<evidence type="ECO:0000256" key="2">
    <source>
        <dbReference type="ARBA" id="ARBA00004141"/>
    </source>
</evidence>
<keyword evidence="8 9" id="KW-0472">Membrane</keyword>
<feature type="transmembrane region" description="Helical" evidence="9">
    <location>
        <begin position="26"/>
        <end position="51"/>
    </location>
</feature>
<evidence type="ECO:0000256" key="6">
    <source>
        <dbReference type="ARBA" id="ARBA00022692"/>
    </source>
</evidence>
<dbReference type="GO" id="GO:0048608">
    <property type="term" value="P:reproductive structure development"/>
    <property type="evidence" value="ECO:0007669"/>
    <property type="project" value="UniProtKB-ARBA"/>
</dbReference>
<dbReference type="InterPro" id="IPR000136">
    <property type="entry name" value="Oleosin"/>
</dbReference>
<comment type="similarity">
    <text evidence="4">Belongs to the oleosin family.</text>
</comment>
<evidence type="ECO:0000313" key="11">
    <source>
        <dbReference type="Proteomes" id="UP000593562"/>
    </source>
</evidence>
<keyword evidence="11" id="KW-1185">Reference proteome</keyword>
<comment type="subcellular location">
    <subcellularLocation>
        <location evidence="3">Lipid droplet</location>
    </subcellularLocation>
    <subcellularLocation>
        <location evidence="2">Membrane</location>
        <topology evidence="2">Multi-pass membrane protein</topology>
    </subcellularLocation>
</comment>
<dbReference type="InParanoid" id="A0A7J7BWC4"/>
<keyword evidence="7 9" id="KW-1133">Transmembrane helix</keyword>
<evidence type="ECO:0000256" key="7">
    <source>
        <dbReference type="ARBA" id="ARBA00022989"/>
    </source>
</evidence>
<dbReference type="Pfam" id="PF01277">
    <property type="entry name" value="Oleosin"/>
    <property type="match status" value="1"/>
</dbReference>
<dbReference type="PANTHER" id="PTHR33203">
    <property type="entry name" value="OLEOSIN"/>
    <property type="match status" value="1"/>
</dbReference>
<dbReference type="GO" id="GO:0016020">
    <property type="term" value="C:membrane"/>
    <property type="evidence" value="ECO:0007669"/>
    <property type="project" value="UniProtKB-SubCell"/>
</dbReference>
<reference evidence="10 11" key="1">
    <citation type="journal article" date="2020" name="Nat. Commun.">
        <title>Genome of Tripterygium wilfordii and identification of cytochrome P450 involved in triptolide biosynthesis.</title>
        <authorList>
            <person name="Tu L."/>
            <person name="Su P."/>
            <person name="Zhang Z."/>
            <person name="Gao L."/>
            <person name="Wang J."/>
            <person name="Hu T."/>
            <person name="Zhou J."/>
            <person name="Zhang Y."/>
            <person name="Zhao Y."/>
            <person name="Liu Y."/>
            <person name="Song Y."/>
            <person name="Tong Y."/>
            <person name="Lu Y."/>
            <person name="Yang J."/>
            <person name="Xu C."/>
            <person name="Jia M."/>
            <person name="Peters R.J."/>
            <person name="Huang L."/>
            <person name="Gao W."/>
        </authorList>
    </citation>
    <scope>NUCLEOTIDE SEQUENCE [LARGE SCALE GENOMIC DNA]</scope>
    <source>
        <strain evidence="11">cv. XIE 37</strain>
        <tissue evidence="10">Leaf</tissue>
    </source>
</reference>
<evidence type="ECO:0000256" key="1">
    <source>
        <dbReference type="ARBA" id="ARBA00002582"/>
    </source>
</evidence>
<comment type="function">
    <text evidence="1">May have a structural role to stabilize the lipid body during desiccation of the seed by preventing coalescence of the oil. Probably interacts with both lipid and phospholipid moieties of lipid bodies. May also provide recognition signals for specific lipase anchorage in lipolysis during seedling growth.</text>
</comment>
<dbReference type="GO" id="GO:0009791">
    <property type="term" value="P:post-embryonic development"/>
    <property type="evidence" value="ECO:0007669"/>
    <property type="project" value="UniProtKB-ARBA"/>
</dbReference>
<protein>
    <submittedName>
        <fullName evidence="10">Oleosin 1-like</fullName>
    </submittedName>
</protein>
<dbReference type="GO" id="GO:0012511">
    <property type="term" value="C:monolayer-surrounded lipid storage body"/>
    <property type="evidence" value="ECO:0007669"/>
    <property type="project" value="InterPro"/>
</dbReference>
<evidence type="ECO:0000256" key="8">
    <source>
        <dbReference type="ARBA" id="ARBA00023136"/>
    </source>
</evidence>
<evidence type="ECO:0000256" key="4">
    <source>
        <dbReference type="ARBA" id="ARBA00010858"/>
    </source>
</evidence>
<dbReference type="GO" id="GO:0019915">
    <property type="term" value="P:lipid storage"/>
    <property type="evidence" value="ECO:0007669"/>
    <property type="project" value="TreeGrafter"/>
</dbReference>
<sequence>MSEQSRQGRQTVYGEPAPTSHKAVKVLTAATIGAGLSLLSGLTLTGTVMSLIVVTPLLVLCSPVLVPVSIALFLAFAGFVFPGG</sequence>
<evidence type="ECO:0000256" key="3">
    <source>
        <dbReference type="ARBA" id="ARBA00004502"/>
    </source>
</evidence>
<name>A0A7J7BWC4_TRIWF</name>
<feature type="transmembrane region" description="Helical" evidence="9">
    <location>
        <begin position="57"/>
        <end position="81"/>
    </location>
</feature>
<dbReference type="AlphaFoldDB" id="A0A7J7BWC4"/>
<evidence type="ECO:0000313" key="10">
    <source>
        <dbReference type="EMBL" id="KAF5726179.1"/>
    </source>
</evidence>
<organism evidence="10 11">
    <name type="scientific">Tripterygium wilfordii</name>
    <name type="common">Thunder God vine</name>
    <dbReference type="NCBI Taxonomy" id="458696"/>
    <lineage>
        <taxon>Eukaryota</taxon>
        <taxon>Viridiplantae</taxon>
        <taxon>Streptophyta</taxon>
        <taxon>Embryophyta</taxon>
        <taxon>Tracheophyta</taxon>
        <taxon>Spermatophyta</taxon>
        <taxon>Magnoliopsida</taxon>
        <taxon>eudicotyledons</taxon>
        <taxon>Gunneridae</taxon>
        <taxon>Pentapetalae</taxon>
        <taxon>rosids</taxon>
        <taxon>fabids</taxon>
        <taxon>Celastrales</taxon>
        <taxon>Celastraceae</taxon>
        <taxon>Tripterygium</taxon>
    </lineage>
</organism>